<dbReference type="InterPro" id="IPR042070">
    <property type="entry name" value="PucR_C-HTH_sf"/>
</dbReference>
<dbReference type="PANTHER" id="PTHR33744">
    <property type="entry name" value="CARBOHYDRATE DIACID REGULATOR"/>
    <property type="match status" value="1"/>
</dbReference>
<dbReference type="InterPro" id="IPR025736">
    <property type="entry name" value="PucR_C-HTH_dom"/>
</dbReference>
<dbReference type="Pfam" id="PF13556">
    <property type="entry name" value="HTH_30"/>
    <property type="match status" value="1"/>
</dbReference>
<sequence>MTTVRELLHAPEFQHLQLIAGENGLNRKLSGINVIESTDLIPFCRPNELIVTTGVQMKNDLNQLEQLIRNSYSRKVAGFIINIGPYIPDVPPSIIQFANEINFPLFQMEWKYRVADLLKNTIELISMTQASLHQQQSEQKLLYNLIFRYDHPRISIEENLLQRGIPKGAELGIITCTTKNLNHSISQYSEIILYEFQNRYHDFLSLKHNNQLIFLIDRAQVKTNHIPFSKTVEKIYDKAIERNGELELIIGMGNFYTELKNVSKSYDESLTVIHLVKQHKNPFIQKYKEIGTYKIIMNVPDQSIIKTFHQDMLGPLYLYDQLHNTDFVEFLRIFLEENGSANKISKRLFIHRNTVTYKINKIASLLDLDLNNTFARTNLNVAFMIEDIMNQKKGK</sequence>
<dbReference type="Proteomes" id="UP000030595">
    <property type="component" value="Unassembled WGS sequence"/>
</dbReference>
<gene>
    <name evidence="3" type="ORF">CD30_00055</name>
</gene>
<dbReference type="InterPro" id="IPR051448">
    <property type="entry name" value="CdaR-like_regulators"/>
</dbReference>
<dbReference type="InterPro" id="IPR012914">
    <property type="entry name" value="PucR_dom"/>
</dbReference>
<organism evidence="3 4">
    <name type="scientific">Ureibacillus massiliensis 4400831 = CIP 108448 = CCUG 49529</name>
    <dbReference type="NCBI Taxonomy" id="1211035"/>
    <lineage>
        <taxon>Bacteria</taxon>
        <taxon>Bacillati</taxon>
        <taxon>Bacillota</taxon>
        <taxon>Bacilli</taxon>
        <taxon>Bacillales</taxon>
        <taxon>Caryophanaceae</taxon>
        <taxon>Ureibacillus</taxon>
    </lineage>
</organism>
<dbReference type="PANTHER" id="PTHR33744:SF1">
    <property type="entry name" value="DNA-BINDING TRANSCRIPTIONAL ACTIVATOR ADER"/>
    <property type="match status" value="1"/>
</dbReference>
<comment type="caution">
    <text evidence="3">The sequence shown here is derived from an EMBL/GenBank/DDBJ whole genome shotgun (WGS) entry which is preliminary data.</text>
</comment>
<name>A0A0A3JAR8_9BACL</name>
<feature type="domain" description="Purine catabolism PurC-like" evidence="1">
    <location>
        <begin position="6"/>
        <end position="125"/>
    </location>
</feature>
<dbReference type="AlphaFoldDB" id="A0A0A3JAR8"/>
<dbReference type="RefSeq" id="WP_036170676.1">
    <property type="nucleotide sequence ID" value="NZ_AVCZ01000001.1"/>
</dbReference>
<evidence type="ECO:0000313" key="4">
    <source>
        <dbReference type="Proteomes" id="UP000030595"/>
    </source>
</evidence>
<accession>A0A0A3JAR8</accession>
<evidence type="ECO:0000313" key="3">
    <source>
        <dbReference type="EMBL" id="KGR92263.1"/>
    </source>
</evidence>
<evidence type="ECO:0000259" key="1">
    <source>
        <dbReference type="Pfam" id="PF07905"/>
    </source>
</evidence>
<dbReference type="Pfam" id="PF07905">
    <property type="entry name" value="PucR"/>
    <property type="match status" value="1"/>
</dbReference>
<reference evidence="3 4" key="1">
    <citation type="submission" date="2014-02" db="EMBL/GenBank/DDBJ databases">
        <title>Draft genome sequence of Lysinibacillus massiliensis CCUG 49529.</title>
        <authorList>
            <person name="Zhang F."/>
            <person name="Wang G."/>
            <person name="Zhang L."/>
        </authorList>
    </citation>
    <scope>NUCLEOTIDE SEQUENCE [LARGE SCALE GENOMIC DNA]</scope>
    <source>
        <strain evidence="3 4">CCUG 49529</strain>
    </source>
</reference>
<evidence type="ECO:0000259" key="2">
    <source>
        <dbReference type="Pfam" id="PF13556"/>
    </source>
</evidence>
<dbReference type="OrthoDB" id="142218at2"/>
<protein>
    <submittedName>
        <fullName evidence="3">Transcriptional regulator</fullName>
    </submittedName>
</protein>
<feature type="domain" description="PucR C-terminal helix-turn-helix" evidence="2">
    <location>
        <begin position="328"/>
        <end position="384"/>
    </location>
</feature>
<dbReference type="Gene3D" id="1.10.10.2840">
    <property type="entry name" value="PucR C-terminal helix-turn-helix domain"/>
    <property type="match status" value="1"/>
</dbReference>
<dbReference type="eggNOG" id="COG2508">
    <property type="taxonomic scope" value="Bacteria"/>
</dbReference>
<proteinExistence type="predicted"/>
<keyword evidence="4" id="KW-1185">Reference proteome</keyword>
<dbReference type="EMBL" id="JPVQ01000001">
    <property type="protein sequence ID" value="KGR92263.1"/>
    <property type="molecule type" value="Genomic_DNA"/>
</dbReference>